<organism evidence="6 7">
    <name type="scientific">Fasciola gigantica</name>
    <name type="common">Giant liver fluke</name>
    <dbReference type="NCBI Taxonomy" id="46835"/>
    <lineage>
        <taxon>Eukaryota</taxon>
        <taxon>Metazoa</taxon>
        <taxon>Spiralia</taxon>
        <taxon>Lophotrochozoa</taxon>
        <taxon>Platyhelminthes</taxon>
        <taxon>Trematoda</taxon>
        <taxon>Digenea</taxon>
        <taxon>Plagiorchiida</taxon>
        <taxon>Echinostomata</taxon>
        <taxon>Echinostomatoidea</taxon>
        <taxon>Fasciolidae</taxon>
        <taxon>Fasciola</taxon>
    </lineage>
</organism>
<dbReference type="InterPro" id="IPR003593">
    <property type="entry name" value="AAA+_ATPase"/>
</dbReference>
<dbReference type="Pfam" id="PF00004">
    <property type="entry name" value="AAA"/>
    <property type="match status" value="2"/>
</dbReference>
<dbReference type="EMBL" id="SUNJ01015844">
    <property type="protein sequence ID" value="TPP39718.1"/>
    <property type="molecule type" value="Genomic_DNA"/>
</dbReference>
<evidence type="ECO:0000256" key="2">
    <source>
        <dbReference type="ARBA" id="ARBA00022840"/>
    </source>
</evidence>
<dbReference type="GO" id="GO:0003723">
    <property type="term" value="F:RNA binding"/>
    <property type="evidence" value="ECO:0007669"/>
    <property type="project" value="TreeGrafter"/>
</dbReference>
<dbReference type="Gene3D" id="3.40.50.300">
    <property type="entry name" value="P-loop containing nucleotide triphosphate hydrolases"/>
    <property type="match status" value="2"/>
</dbReference>
<keyword evidence="2 4" id="KW-0067">ATP-binding</keyword>
<dbReference type="Proteomes" id="UP000316759">
    <property type="component" value="Unassembled WGS sequence"/>
</dbReference>
<evidence type="ECO:0000313" key="6">
    <source>
        <dbReference type="EMBL" id="TPP39718.1"/>
    </source>
</evidence>
<protein>
    <submittedName>
        <fullName evidence="6">Nuclear valosin containing protein</fullName>
    </submittedName>
</protein>
<comment type="similarity">
    <text evidence="4">Belongs to the AAA ATPase family.</text>
</comment>
<dbReference type="InterPro" id="IPR003959">
    <property type="entry name" value="ATPase_AAA_core"/>
</dbReference>
<proteinExistence type="inferred from homology"/>
<keyword evidence="1 4" id="KW-0547">Nucleotide-binding</keyword>
<evidence type="ECO:0000256" key="1">
    <source>
        <dbReference type="ARBA" id="ARBA00022741"/>
    </source>
</evidence>
<dbReference type="GO" id="GO:0016887">
    <property type="term" value="F:ATP hydrolysis activity"/>
    <property type="evidence" value="ECO:0007669"/>
    <property type="project" value="InterPro"/>
</dbReference>
<dbReference type="STRING" id="46835.A0A504WV94"/>
<feature type="domain" description="AAA+ ATPase" evidence="5">
    <location>
        <begin position="108"/>
        <end position="228"/>
    </location>
</feature>
<dbReference type="PANTHER" id="PTHR23077">
    <property type="entry name" value="AAA-FAMILY ATPASE"/>
    <property type="match status" value="1"/>
</dbReference>
<dbReference type="CDD" id="cd19481">
    <property type="entry name" value="RecA-like_protease"/>
    <property type="match status" value="1"/>
</dbReference>
<accession>A0A504WV94</accession>
<dbReference type="SMART" id="SM00382">
    <property type="entry name" value="AAA"/>
    <property type="match status" value="2"/>
</dbReference>
<dbReference type="InterPro" id="IPR050168">
    <property type="entry name" value="AAA_ATPase_domain"/>
</dbReference>
<evidence type="ECO:0000256" key="4">
    <source>
        <dbReference type="RuleBase" id="RU003651"/>
    </source>
</evidence>
<evidence type="ECO:0000256" key="3">
    <source>
        <dbReference type="ARBA" id="ARBA00023054"/>
    </source>
</evidence>
<dbReference type="InterPro" id="IPR027417">
    <property type="entry name" value="P-loop_NTPase"/>
</dbReference>
<dbReference type="Gene3D" id="1.10.8.60">
    <property type="match status" value="1"/>
</dbReference>
<dbReference type="InterPro" id="IPR003960">
    <property type="entry name" value="ATPase_AAA_CS"/>
</dbReference>
<evidence type="ECO:0000313" key="7">
    <source>
        <dbReference type="Proteomes" id="UP000316759"/>
    </source>
</evidence>
<dbReference type="PROSITE" id="PS00674">
    <property type="entry name" value="AAA"/>
    <property type="match status" value="1"/>
</dbReference>
<feature type="domain" description="AAA+ ATPase" evidence="5">
    <location>
        <begin position="423"/>
        <end position="562"/>
    </location>
</feature>
<dbReference type="GO" id="GO:0042254">
    <property type="term" value="P:ribosome biogenesis"/>
    <property type="evidence" value="ECO:0007669"/>
    <property type="project" value="TreeGrafter"/>
</dbReference>
<reference evidence="6 7" key="1">
    <citation type="submission" date="2019-04" db="EMBL/GenBank/DDBJ databases">
        <title>Annotation for the trematode Fasciola gigantica.</title>
        <authorList>
            <person name="Choi Y.-J."/>
        </authorList>
    </citation>
    <scope>NUCLEOTIDE SEQUENCE [LARGE SCALE GENOMIC DNA]</scope>
    <source>
        <strain evidence="6">Uganda_cow_1</strain>
    </source>
</reference>
<comment type="caution">
    <text evidence="6">The sequence shown here is derived from an EMBL/GenBank/DDBJ whole genome shotgun (WGS) entry which is preliminary data.</text>
</comment>
<dbReference type="AlphaFoldDB" id="A0A504WV94"/>
<dbReference type="GO" id="GO:0005634">
    <property type="term" value="C:nucleus"/>
    <property type="evidence" value="ECO:0007669"/>
    <property type="project" value="TreeGrafter"/>
</dbReference>
<dbReference type="OrthoDB" id="2187at2759"/>
<dbReference type="SUPFAM" id="SSF52540">
    <property type="entry name" value="P-loop containing nucleoside triphosphate hydrolases"/>
    <property type="match status" value="2"/>
</dbReference>
<keyword evidence="3" id="KW-0175">Coiled coil</keyword>
<dbReference type="FunFam" id="3.40.50.300:FF:001025">
    <property type="entry name" value="ATPase family, AAA domain-containing 2B"/>
    <property type="match status" value="1"/>
</dbReference>
<dbReference type="GO" id="GO:1990275">
    <property type="term" value="F:preribosome binding"/>
    <property type="evidence" value="ECO:0007669"/>
    <property type="project" value="TreeGrafter"/>
</dbReference>
<keyword evidence="7" id="KW-1185">Reference proteome</keyword>
<evidence type="ECO:0000259" key="5">
    <source>
        <dbReference type="SMART" id="SM00382"/>
    </source>
</evidence>
<dbReference type="GO" id="GO:0005524">
    <property type="term" value="F:ATP binding"/>
    <property type="evidence" value="ECO:0007669"/>
    <property type="project" value="UniProtKB-KW"/>
</dbReference>
<gene>
    <name evidence="6" type="ORF">FGIG_10793</name>
</gene>
<dbReference type="PANTHER" id="PTHR23077:SF171">
    <property type="entry name" value="NUCLEAR VALOSIN-CONTAINING PROTEIN-LIKE"/>
    <property type="match status" value="1"/>
</dbReference>
<name>A0A504WV94_FASGI</name>
<sequence length="645" mass="70777">MDGSPGYNAPQITRTYLIPIAKEFLTKAHDESSVDEFVEFVIKSSATPCKRSNVKAWRKDAFKASEAYSVRIPTIRLSDIQSTTPPELRRQLKCFIRAHLSGDIKLPVWPSILVSGPPFCGKSTLIEAVCGSLGTKLLIASVGTVAANIRSWTDVFNHAKSNAPCVLLLDDIESMEKSNVPTGSFRLTCLLKSQLLKDLIGSGVVLIGETRSLLASLPQSVVDLFTQRITFGMLREEYRLSLLRQYFTEESSEFVVSNKFQTMVDDFLQLSDGMTCLELARRTPGYEVGDIIRFVAQLRMAVLSRSNQDSDAEEKKGGEQICTGKSFSFTVGGDELLDVASGDSGPMQFSQNGSPHLIRVTRDMVDECLAAVVPAVKNTAEFVTIPDVTWANVGGLEGTRTQLHNRFMLLVDDWERAQALHRRSGGVLLEGPPGCGKTLVAKALSNQAGLNFLSVKGPEVLNKFQGESERRVREIFERARACQPCLIFFDEIDAICPRRDSDESTGSRVSLVNQLLVELDGIDKHRSGRVFVIGATNRKDMIDPAVLRPGRLGLHLMISPPATASDRTSVLAACTKSGTAPQVDGGMQVLCDVANDVRTDGMSGADLENLLELAKQNAQLDQKNFLTRKHLFDALNELRPCAMMQ</sequence>